<protein>
    <submittedName>
        <fullName evidence="2">Sugar phosphate isomerase/epimerase</fullName>
    </submittedName>
</protein>
<dbReference type="InterPro" id="IPR036237">
    <property type="entry name" value="Xyl_isomerase-like_sf"/>
</dbReference>
<dbReference type="AlphaFoldDB" id="A0A4V5UTL9"/>
<dbReference type="OrthoDB" id="3185623at2"/>
<keyword evidence="2" id="KW-0413">Isomerase</keyword>
<proteinExistence type="predicted"/>
<feature type="domain" description="Xylose isomerase-like TIM barrel" evidence="1">
    <location>
        <begin position="52"/>
        <end position="279"/>
    </location>
</feature>
<organism evidence="2 3">
    <name type="scientific">Ilyomonas limi</name>
    <dbReference type="NCBI Taxonomy" id="2575867"/>
    <lineage>
        <taxon>Bacteria</taxon>
        <taxon>Pseudomonadati</taxon>
        <taxon>Bacteroidota</taxon>
        <taxon>Chitinophagia</taxon>
        <taxon>Chitinophagales</taxon>
        <taxon>Chitinophagaceae</taxon>
        <taxon>Ilyomonas</taxon>
    </lineage>
</organism>
<dbReference type="GO" id="GO:0016853">
    <property type="term" value="F:isomerase activity"/>
    <property type="evidence" value="ECO:0007669"/>
    <property type="project" value="UniProtKB-KW"/>
</dbReference>
<dbReference type="Gene3D" id="3.20.20.150">
    <property type="entry name" value="Divalent-metal-dependent TIM barrel enzymes"/>
    <property type="match status" value="1"/>
</dbReference>
<sequence>MKNITRRNFVKNTSSLLLFPLAKNNFYFKNNKPLLSFSTLGCPDWSFDTIVHFAATNGYNGIEIRGIEREMYLPKCPVFSADKINDTMQLVKDKRLHIVNLGSSAALHHSDAAERKKNLDEAKAFIDLAQQLHCSYIRVFPNDFPPGQDRNATMELIAKGLQELGDYAKNTNVTVLMETHGEVVKADDIVHIMQLAAHPKVGLVWDIVNMWSVTKEPPAQVYQKLKPYIHHAHIKDLSIVNGKELYTLLGQGISPVFAGIDVLYRNAYTGYYSFEWEKLWHPEIAEPEIALADYPVKMRAHFKDLPE</sequence>
<dbReference type="Proteomes" id="UP000305848">
    <property type="component" value="Unassembled WGS sequence"/>
</dbReference>
<dbReference type="RefSeq" id="WP_137263534.1">
    <property type="nucleotide sequence ID" value="NZ_SZQL01000020.1"/>
</dbReference>
<comment type="caution">
    <text evidence="2">The sequence shown here is derived from an EMBL/GenBank/DDBJ whole genome shotgun (WGS) entry which is preliminary data.</text>
</comment>
<keyword evidence="3" id="KW-1185">Reference proteome</keyword>
<dbReference type="InterPro" id="IPR013022">
    <property type="entry name" value="Xyl_isomerase-like_TIM-brl"/>
</dbReference>
<name>A0A4V5UTL9_9BACT</name>
<dbReference type="InterPro" id="IPR050312">
    <property type="entry name" value="IolE/XylAMocC-like"/>
</dbReference>
<dbReference type="Pfam" id="PF01261">
    <property type="entry name" value="AP_endonuc_2"/>
    <property type="match status" value="1"/>
</dbReference>
<reference evidence="2 3" key="1">
    <citation type="submission" date="2019-05" db="EMBL/GenBank/DDBJ databases">
        <title>Panacibacter sp. strain 17mud1-8 Genome sequencing and assembly.</title>
        <authorList>
            <person name="Chhetri G."/>
        </authorList>
    </citation>
    <scope>NUCLEOTIDE SEQUENCE [LARGE SCALE GENOMIC DNA]</scope>
    <source>
        <strain evidence="2 3">17mud1-8</strain>
    </source>
</reference>
<evidence type="ECO:0000259" key="1">
    <source>
        <dbReference type="Pfam" id="PF01261"/>
    </source>
</evidence>
<evidence type="ECO:0000313" key="3">
    <source>
        <dbReference type="Proteomes" id="UP000305848"/>
    </source>
</evidence>
<evidence type="ECO:0000313" key="2">
    <source>
        <dbReference type="EMBL" id="TKK65543.1"/>
    </source>
</evidence>
<dbReference type="PANTHER" id="PTHR12110">
    <property type="entry name" value="HYDROXYPYRUVATE ISOMERASE"/>
    <property type="match status" value="1"/>
</dbReference>
<dbReference type="SUPFAM" id="SSF51658">
    <property type="entry name" value="Xylose isomerase-like"/>
    <property type="match status" value="1"/>
</dbReference>
<gene>
    <name evidence="2" type="ORF">FC093_19695</name>
</gene>
<accession>A0A4V5UTL9</accession>
<dbReference type="EMBL" id="SZQL01000020">
    <property type="protein sequence ID" value="TKK65543.1"/>
    <property type="molecule type" value="Genomic_DNA"/>
</dbReference>